<reference evidence="1 2" key="1">
    <citation type="journal article" date="2022" name="Hortic Res">
        <title>A haplotype resolved chromosomal level avocado genome allows analysis of novel avocado genes.</title>
        <authorList>
            <person name="Nath O."/>
            <person name="Fletcher S.J."/>
            <person name="Hayward A."/>
            <person name="Shaw L.M."/>
            <person name="Masouleh A.K."/>
            <person name="Furtado A."/>
            <person name="Henry R.J."/>
            <person name="Mitter N."/>
        </authorList>
    </citation>
    <scope>NUCLEOTIDE SEQUENCE [LARGE SCALE GENOMIC DNA]</scope>
    <source>
        <strain evidence="2">cv. Hass</strain>
    </source>
</reference>
<keyword evidence="2" id="KW-1185">Reference proteome</keyword>
<sequence length="324" mass="37529">MRLLVNMSIVSRRSVTERELRVLLGFLDRVASTKEKALAWQYKRHKEERRNTYGERSVVIWCKLLKRRIPLHTSLTVCFLACHIAREAILSTDTSKWAREGKLPYMPRVAVEPVLLETHAAAVAEHIGLLLPPVNFYAIARRYLEQLSLPIEKILSRASRIYEWSMPPDLWLSTNIGRLPTRFCVMSILIVAIRILYNINGHGKWEGSFPNQVPKNLSSSLKSPRKVRDVNEFNPNVDSCDTEMDRKPSRSSSPIQISELDTTELLCHLEKAYDKLADVHDYSKDLLSYLKYCKDVVYTGLTTSFEEDNFIEQLWNLYETQDRV</sequence>
<accession>A0ACC2KRG1</accession>
<dbReference type="EMBL" id="CM056819">
    <property type="protein sequence ID" value="KAJ8623786.1"/>
    <property type="molecule type" value="Genomic_DNA"/>
</dbReference>
<name>A0ACC2KRG1_PERAE</name>
<gene>
    <name evidence="1" type="ORF">MRB53_032316</name>
</gene>
<proteinExistence type="predicted"/>
<evidence type="ECO:0000313" key="2">
    <source>
        <dbReference type="Proteomes" id="UP001234297"/>
    </source>
</evidence>
<dbReference type="Proteomes" id="UP001234297">
    <property type="component" value="Chromosome 11"/>
</dbReference>
<comment type="caution">
    <text evidence="1">The sequence shown here is derived from an EMBL/GenBank/DDBJ whole genome shotgun (WGS) entry which is preliminary data.</text>
</comment>
<evidence type="ECO:0000313" key="1">
    <source>
        <dbReference type="EMBL" id="KAJ8623786.1"/>
    </source>
</evidence>
<protein>
    <submittedName>
        <fullName evidence="1">Uncharacterized protein</fullName>
    </submittedName>
</protein>
<organism evidence="1 2">
    <name type="scientific">Persea americana</name>
    <name type="common">Avocado</name>
    <dbReference type="NCBI Taxonomy" id="3435"/>
    <lineage>
        <taxon>Eukaryota</taxon>
        <taxon>Viridiplantae</taxon>
        <taxon>Streptophyta</taxon>
        <taxon>Embryophyta</taxon>
        <taxon>Tracheophyta</taxon>
        <taxon>Spermatophyta</taxon>
        <taxon>Magnoliopsida</taxon>
        <taxon>Magnoliidae</taxon>
        <taxon>Laurales</taxon>
        <taxon>Lauraceae</taxon>
        <taxon>Persea</taxon>
    </lineage>
</organism>